<dbReference type="Proteomes" id="UP000499080">
    <property type="component" value="Unassembled WGS sequence"/>
</dbReference>
<reference evidence="2 3" key="1">
    <citation type="journal article" date="2019" name="Sci. Rep.">
        <title>Orb-weaving spider Araneus ventricosus genome elucidates the spidroin gene catalogue.</title>
        <authorList>
            <person name="Kono N."/>
            <person name="Nakamura H."/>
            <person name="Ohtoshi R."/>
            <person name="Moran D.A.P."/>
            <person name="Shinohara A."/>
            <person name="Yoshida Y."/>
            <person name="Fujiwara M."/>
            <person name="Mori M."/>
            <person name="Tomita M."/>
            <person name="Arakawa K."/>
        </authorList>
    </citation>
    <scope>NUCLEOTIDE SEQUENCE [LARGE SCALE GENOMIC DNA]</scope>
</reference>
<accession>A0A4Y2JWU1</accession>
<dbReference type="SUPFAM" id="SSF56672">
    <property type="entry name" value="DNA/RNA polymerases"/>
    <property type="match status" value="1"/>
</dbReference>
<feature type="compositionally biased region" description="Basic and acidic residues" evidence="1">
    <location>
        <begin position="11"/>
        <end position="20"/>
    </location>
</feature>
<dbReference type="GO" id="GO:0071897">
    <property type="term" value="P:DNA biosynthetic process"/>
    <property type="evidence" value="ECO:0007669"/>
    <property type="project" value="UniProtKB-ARBA"/>
</dbReference>
<feature type="compositionally biased region" description="Low complexity" evidence="1">
    <location>
        <begin position="167"/>
        <end position="183"/>
    </location>
</feature>
<dbReference type="AlphaFoldDB" id="A0A4Y2JWU1"/>
<comment type="caution">
    <text evidence="2">The sequence shown here is derived from an EMBL/GenBank/DDBJ whole genome shotgun (WGS) entry which is preliminary data.</text>
</comment>
<feature type="region of interest" description="Disordered" evidence="1">
    <location>
        <begin position="160"/>
        <end position="183"/>
    </location>
</feature>
<feature type="region of interest" description="Disordered" evidence="1">
    <location>
        <begin position="1"/>
        <end position="30"/>
    </location>
</feature>
<protein>
    <submittedName>
        <fullName evidence="2">Uncharacterized protein</fullName>
    </submittedName>
</protein>
<gene>
    <name evidence="2" type="ORF">AVEN_154445_1</name>
</gene>
<evidence type="ECO:0000313" key="3">
    <source>
        <dbReference type="Proteomes" id="UP000499080"/>
    </source>
</evidence>
<proteinExistence type="predicted"/>
<dbReference type="EMBL" id="BGPR01003950">
    <property type="protein sequence ID" value="GBM94235.1"/>
    <property type="molecule type" value="Genomic_DNA"/>
</dbReference>
<organism evidence="2 3">
    <name type="scientific">Araneus ventricosus</name>
    <name type="common">Orbweaver spider</name>
    <name type="synonym">Epeira ventricosa</name>
    <dbReference type="NCBI Taxonomy" id="182803"/>
    <lineage>
        <taxon>Eukaryota</taxon>
        <taxon>Metazoa</taxon>
        <taxon>Ecdysozoa</taxon>
        <taxon>Arthropoda</taxon>
        <taxon>Chelicerata</taxon>
        <taxon>Arachnida</taxon>
        <taxon>Araneae</taxon>
        <taxon>Araneomorphae</taxon>
        <taxon>Entelegynae</taxon>
        <taxon>Araneoidea</taxon>
        <taxon>Araneidae</taxon>
        <taxon>Araneus</taxon>
    </lineage>
</organism>
<dbReference type="InterPro" id="IPR043502">
    <property type="entry name" value="DNA/RNA_pol_sf"/>
</dbReference>
<evidence type="ECO:0000256" key="1">
    <source>
        <dbReference type="SAM" id="MobiDB-lite"/>
    </source>
</evidence>
<sequence length="350" mass="40121">MPNRHKNFPNRPDELHERRNNTPHPTGNGECIKQEFYGFLQGIKVMYDALKSIPNLLKSVSELTQLSTTEDRINYVIKALSSVANAKLESRQKDKTEELETLNPENGTLWTKAKILRRKDQKIPALKGELKLALSDPDKAETIALSLEKQFSLNNLSHSETEEEVNESTNNFSPPINNNHQNDNINGIQPSEVIKIIKKLNIKKTCGRDGITNKMIKNIPSTMVFAFTEIINNIFNFNYFPNAWKTAVVVPVLKPRKDPTFPENYRPISLLSTLSKITENFILDKLNEHLIGNRILCPEQFGFRKSLTTNHQLLRVVEYITKGFDRDTKLEILPRYTKSLRQGLEARLDP</sequence>
<dbReference type="OrthoDB" id="7698997at2759"/>
<evidence type="ECO:0000313" key="2">
    <source>
        <dbReference type="EMBL" id="GBM94235.1"/>
    </source>
</evidence>
<keyword evidence="3" id="KW-1185">Reference proteome</keyword>
<name>A0A4Y2JWU1_ARAVE</name>
<dbReference type="PANTHER" id="PTHR19446">
    <property type="entry name" value="REVERSE TRANSCRIPTASES"/>
    <property type="match status" value="1"/>
</dbReference>